<evidence type="ECO:0000313" key="7">
    <source>
        <dbReference type="EMBL" id="HCO23557.1"/>
    </source>
</evidence>
<feature type="transmembrane region" description="Helical" evidence="5">
    <location>
        <begin position="31"/>
        <end position="49"/>
    </location>
</feature>
<protein>
    <submittedName>
        <fullName evidence="7">MFS transporter</fullName>
    </submittedName>
</protein>
<evidence type="ECO:0000256" key="1">
    <source>
        <dbReference type="ARBA" id="ARBA00022692"/>
    </source>
</evidence>
<feature type="region of interest" description="Disordered" evidence="4">
    <location>
        <begin position="1"/>
        <end position="23"/>
    </location>
</feature>
<keyword evidence="1 5" id="KW-0812">Transmembrane</keyword>
<feature type="transmembrane region" description="Helical" evidence="5">
    <location>
        <begin position="298"/>
        <end position="315"/>
    </location>
</feature>
<feature type="transmembrane region" description="Helical" evidence="5">
    <location>
        <begin position="185"/>
        <end position="204"/>
    </location>
</feature>
<feature type="transmembrane region" description="Helical" evidence="5">
    <location>
        <begin position="236"/>
        <end position="256"/>
    </location>
</feature>
<gene>
    <name evidence="7" type="ORF">DIT97_11040</name>
</gene>
<evidence type="ECO:0000259" key="6">
    <source>
        <dbReference type="PROSITE" id="PS50850"/>
    </source>
</evidence>
<feature type="transmembrane region" description="Helical" evidence="5">
    <location>
        <begin position="154"/>
        <end position="173"/>
    </location>
</feature>
<organism evidence="7 8">
    <name type="scientific">Gimesia maris</name>
    <dbReference type="NCBI Taxonomy" id="122"/>
    <lineage>
        <taxon>Bacteria</taxon>
        <taxon>Pseudomonadati</taxon>
        <taxon>Planctomycetota</taxon>
        <taxon>Planctomycetia</taxon>
        <taxon>Planctomycetales</taxon>
        <taxon>Planctomycetaceae</taxon>
        <taxon>Gimesia</taxon>
    </lineage>
</organism>
<comment type="caution">
    <text evidence="7">The sequence shown here is derived from an EMBL/GenBank/DDBJ whole genome shotgun (WGS) entry which is preliminary data.</text>
</comment>
<dbReference type="EMBL" id="DQAY01000061">
    <property type="protein sequence ID" value="HCO23557.1"/>
    <property type="molecule type" value="Genomic_DNA"/>
</dbReference>
<reference evidence="7 8" key="1">
    <citation type="journal article" date="2018" name="Nat. Biotechnol.">
        <title>A standardized bacterial taxonomy based on genome phylogeny substantially revises the tree of life.</title>
        <authorList>
            <person name="Parks D.H."/>
            <person name="Chuvochina M."/>
            <person name="Waite D.W."/>
            <person name="Rinke C."/>
            <person name="Skarshewski A."/>
            <person name="Chaumeil P.A."/>
            <person name="Hugenholtz P."/>
        </authorList>
    </citation>
    <scope>NUCLEOTIDE SEQUENCE [LARGE SCALE GENOMIC DNA]</scope>
    <source>
        <strain evidence="7">UBA9375</strain>
    </source>
</reference>
<keyword evidence="3 5" id="KW-0472">Membrane</keyword>
<dbReference type="PANTHER" id="PTHR42910:SF1">
    <property type="entry name" value="MAJOR FACILITATOR SUPERFAMILY (MFS) PROFILE DOMAIN-CONTAINING PROTEIN"/>
    <property type="match status" value="1"/>
</dbReference>
<evidence type="ECO:0000256" key="5">
    <source>
        <dbReference type="SAM" id="Phobius"/>
    </source>
</evidence>
<dbReference type="Pfam" id="PF07690">
    <property type="entry name" value="MFS_1"/>
    <property type="match status" value="1"/>
</dbReference>
<feature type="transmembrane region" description="Helical" evidence="5">
    <location>
        <begin position="383"/>
        <end position="404"/>
    </location>
</feature>
<dbReference type="InterPro" id="IPR036259">
    <property type="entry name" value="MFS_trans_sf"/>
</dbReference>
<evidence type="ECO:0000313" key="8">
    <source>
        <dbReference type="Proteomes" id="UP000263642"/>
    </source>
</evidence>
<evidence type="ECO:0000256" key="3">
    <source>
        <dbReference type="ARBA" id="ARBA00023136"/>
    </source>
</evidence>
<dbReference type="AlphaFoldDB" id="A0A3D3R6C2"/>
<proteinExistence type="predicted"/>
<feature type="domain" description="Major facilitator superfamily (MFS) profile" evidence="6">
    <location>
        <begin position="31"/>
        <end position="410"/>
    </location>
</feature>
<dbReference type="InterPro" id="IPR011701">
    <property type="entry name" value="MFS"/>
</dbReference>
<accession>A0A3D3R6C2</accession>
<dbReference type="PANTHER" id="PTHR42910">
    <property type="entry name" value="TRANSPORTER SCO4007-RELATED"/>
    <property type="match status" value="1"/>
</dbReference>
<feature type="transmembrane region" description="Helical" evidence="5">
    <location>
        <begin position="359"/>
        <end position="377"/>
    </location>
</feature>
<dbReference type="Gene3D" id="1.20.1250.20">
    <property type="entry name" value="MFS general substrate transporter like domains"/>
    <property type="match status" value="1"/>
</dbReference>
<dbReference type="CDD" id="cd17324">
    <property type="entry name" value="MFS_NepI_like"/>
    <property type="match status" value="1"/>
</dbReference>
<feature type="transmembrane region" description="Helical" evidence="5">
    <location>
        <begin position="96"/>
        <end position="115"/>
    </location>
</feature>
<dbReference type="SUPFAM" id="SSF103473">
    <property type="entry name" value="MFS general substrate transporter"/>
    <property type="match status" value="1"/>
</dbReference>
<keyword evidence="2 5" id="KW-1133">Transmembrane helix</keyword>
<dbReference type="InterPro" id="IPR020846">
    <property type="entry name" value="MFS_dom"/>
</dbReference>
<feature type="transmembrane region" description="Helical" evidence="5">
    <location>
        <begin position="121"/>
        <end position="142"/>
    </location>
</feature>
<dbReference type="Proteomes" id="UP000263642">
    <property type="component" value="Unassembled WGS sequence"/>
</dbReference>
<dbReference type="GO" id="GO:0022857">
    <property type="term" value="F:transmembrane transporter activity"/>
    <property type="evidence" value="ECO:0007669"/>
    <property type="project" value="InterPro"/>
</dbReference>
<evidence type="ECO:0000256" key="2">
    <source>
        <dbReference type="ARBA" id="ARBA00022989"/>
    </source>
</evidence>
<evidence type="ECO:0000256" key="4">
    <source>
        <dbReference type="SAM" id="MobiDB-lite"/>
    </source>
</evidence>
<feature type="transmembrane region" description="Helical" evidence="5">
    <location>
        <begin position="321"/>
        <end position="339"/>
    </location>
</feature>
<dbReference type="PROSITE" id="PS50850">
    <property type="entry name" value="MFS"/>
    <property type="match status" value="1"/>
</dbReference>
<sequence>MTKTTQQETPPAETDGERHTAPPAEHLSKSMTLLLATTVGMVVGNMYYMQPLLGLIAIDLGLTEGEVGSAATLSLIGQSVGMLLILPLGDIFNRRPLILISVFLSICALLQVGTAHGVVSLSLACLALGLATTGTHMTISLAASLASPEQRGQVVGTVVGGLLTGLLLCRTISGFLGKLIDWQSIYFLAAGMLVCLFILLWRYLPSTTPQIRMGYFRLLTSMWKIFRSEPVLRESCLFGSMSMAAFCAFWMTLAFHLERPPLNYGSDIAGMLGLLAIGGAITAGLIGRLTDRFGARPIIGLFQLFTLSSFGIFYLWGESLIGLGVGVVVMDLGIQAVHVGNQSRIYSLAPEERNRLGTIYIVTYFAGGSLGAAGSVWSWTHYGWSGVCIISALFLLVSTLYWGFTVRRYAD</sequence>
<feature type="transmembrane region" description="Helical" evidence="5">
    <location>
        <begin position="268"/>
        <end position="286"/>
    </location>
</feature>
<name>A0A3D3R6C2_9PLAN</name>
<feature type="transmembrane region" description="Helical" evidence="5">
    <location>
        <begin position="69"/>
        <end position="89"/>
    </location>
</feature>